<feature type="compositionally biased region" description="Basic and acidic residues" evidence="1">
    <location>
        <begin position="79"/>
        <end position="91"/>
    </location>
</feature>
<dbReference type="EMBL" id="JBEPMM010000001">
    <property type="protein sequence ID" value="MET3690590.1"/>
    <property type="molecule type" value="Genomic_DNA"/>
</dbReference>
<protein>
    <submittedName>
        <fullName evidence="2">Uncharacterized protein</fullName>
    </submittedName>
</protein>
<organism evidence="2 3">
    <name type="scientific">Methylobacterium goesingense</name>
    <dbReference type="NCBI Taxonomy" id="243690"/>
    <lineage>
        <taxon>Bacteria</taxon>
        <taxon>Pseudomonadati</taxon>
        <taxon>Pseudomonadota</taxon>
        <taxon>Alphaproteobacteria</taxon>
        <taxon>Hyphomicrobiales</taxon>
        <taxon>Methylobacteriaceae</taxon>
        <taxon>Methylobacterium</taxon>
    </lineage>
</organism>
<evidence type="ECO:0000313" key="2">
    <source>
        <dbReference type="EMBL" id="MET3690590.1"/>
    </source>
</evidence>
<gene>
    <name evidence="2" type="ORF">ABID43_000109</name>
</gene>
<dbReference type="InterPro" id="IPR028978">
    <property type="entry name" value="Chorismate_lyase_/UTRA_dom_sf"/>
</dbReference>
<evidence type="ECO:0000256" key="1">
    <source>
        <dbReference type="SAM" id="MobiDB-lite"/>
    </source>
</evidence>
<dbReference type="Proteomes" id="UP001549145">
    <property type="component" value="Unassembled WGS sequence"/>
</dbReference>
<evidence type="ECO:0000313" key="3">
    <source>
        <dbReference type="Proteomes" id="UP001549145"/>
    </source>
</evidence>
<feature type="region of interest" description="Disordered" evidence="1">
    <location>
        <begin position="73"/>
        <end position="93"/>
    </location>
</feature>
<dbReference type="Gene3D" id="3.40.1410.10">
    <property type="entry name" value="Chorismate lyase-like"/>
    <property type="match status" value="1"/>
</dbReference>
<keyword evidence="3" id="KW-1185">Reference proteome</keyword>
<name>A0ABV2L0Z7_9HYPH</name>
<dbReference type="SUPFAM" id="SSF64288">
    <property type="entry name" value="Chorismate lyase-like"/>
    <property type="match status" value="1"/>
</dbReference>
<sequence length="238" mass="25632">MRAAIVALALSTAMGTHGVRADPAPSWPATYLGRVEALAVVEGLNARLLASRSATATLEGWCAEHGMAASSRLTADLQRGADKPASEETRKRLNAGPDTVLRYRRVRLACGDRVLSEADNWYVPERLTPEMNRLLETTDTPFGRAVQALGTTRQTLGAERLWQPLPQGWEQAPPPPGACGALAIPEHLFRHRAVLFTAERVPFSEVVETYGAAILAFHRAARPVDPACATAPSGQPQP</sequence>
<comment type="caution">
    <text evidence="2">The sequence shown here is derived from an EMBL/GenBank/DDBJ whole genome shotgun (WGS) entry which is preliminary data.</text>
</comment>
<proteinExistence type="predicted"/>
<accession>A0ABV2L0Z7</accession>
<dbReference type="RefSeq" id="WP_238279218.1">
    <property type="nucleotide sequence ID" value="NZ_BPQL01000053.1"/>
</dbReference>
<reference evidence="2 3" key="1">
    <citation type="submission" date="2024-06" db="EMBL/GenBank/DDBJ databases">
        <title>Genomic Encyclopedia of Type Strains, Phase IV (KMG-IV): sequencing the most valuable type-strain genomes for metagenomic binning, comparative biology and taxonomic classification.</title>
        <authorList>
            <person name="Goeker M."/>
        </authorList>
    </citation>
    <scope>NUCLEOTIDE SEQUENCE [LARGE SCALE GENOMIC DNA]</scope>
    <source>
        <strain evidence="2 3">DSM 21331</strain>
    </source>
</reference>